<gene>
    <name evidence="2" type="ORF">HJG60_009987</name>
</gene>
<accession>A0A834B7B2</accession>
<feature type="region of interest" description="Disordered" evidence="1">
    <location>
        <begin position="1"/>
        <end position="42"/>
    </location>
</feature>
<name>A0A834B7B2_9CHIR</name>
<protein>
    <submittedName>
        <fullName evidence="2">Uncharacterized protein</fullName>
    </submittedName>
</protein>
<feature type="compositionally biased region" description="Polar residues" evidence="1">
    <location>
        <begin position="118"/>
        <end position="136"/>
    </location>
</feature>
<comment type="caution">
    <text evidence="2">The sequence shown here is derived from an EMBL/GenBank/DDBJ whole genome shotgun (WGS) entry which is preliminary data.</text>
</comment>
<feature type="compositionally biased region" description="Low complexity" evidence="1">
    <location>
        <begin position="98"/>
        <end position="117"/>
    </location>
</feature>
<reference evidence="2 3" key="1">
    <citation type="journal article" date="2020" name="Nature">
        <title>Six reference-quality genomes reveal evolution of bat adaptations.</title>
        <authorList>
            <person name="Jebb D."/>
            <person name="Huang Z."/>
            <person name="Pippel M."/>
            <person name="Hughes G.M."/>
            <person name="Lavrichenko K."/>
            <person name="Devanna P."/>
            <person name="Winkler S."/>
            <person name="Jermiin L.S."/>
            <person name="Skirmuntt E.C."/>
            <person name="Katzourakis A."/>
            <person name="Burkitt-Gray L."/>
            <person name="Ray D.A."/>
            <person name="Sullivan K.A.M."/>
            <person name="Roscito J.G."/>
            <person name="Kirilenko B.M."/>
            <person name="Davalos L.M."/>
            <person name="Corthals A.P."/>
            <person name="Power M.L."/>
            <person name="Jones G."/>
            <person name="Ransome R.D."/>
            <person name="Dechmann D.K.N."/>
            <person name="Locatelli A.G."/>
            <person name="Puechmaille S.J."/>
            <person name="Fedrigo O."/>
            <person name="Jarvis E.D."/>
            <person name="Hiller M."/>
            <person name="Vernes S.C."/>
            <person name="Myers E.W."/>
            <person name="Teeling E.C."/>
        </authorList>
    </citation>
    <scope>NUCLEOTIDE SEQUENCE [LARGE SCALE GENOMIC DNA]</scope>
    <source>
        <strain evidence="2">Bat1K_MPI-CBG_1</strain>
    </source>
</reference>
<evidence type="ECO:0000313" key="2">
    <source>
        <dbReference type="EMBL" id="KAF6125574.1"/>
    </source>
</evidence>
<organism evidence="2 3">
    <name type="scientific">Phyllostomus discolor</name>
    <name type="common">pale spear-nosed bat</name>
    <dbReference type="NCBI Taxonomy" id="89673"/>
    <lineage>
        <taxon>Eukaryota</taxon>
        <taxon>Metazoa</taxon>
        <taxon>Chordata</taxon>
        <taxon>Craniata</taxon>
        <taxon>Vertebrata</taxon>
        <taxon>Euteleostomi</taxon>
        <taxon>Mammalia</taxon>
        <taxon>Eutheria</taxon>
        <taxon>Laurasiatheria</taxon>
        <taxon>Chiroptera</taxon>
        <taxon>Yangochiroptera</taxon>
        <taxon>Phyllostomidae</taxon>
        <taxon>Phyllostominae</taxon>
        <taxon>Phyllostomus</taxon>
    </lineage>
</organism>
<dbReference type="Proteomes" id="UP000664940">
    <property type="component" value="Unassembled WGS sequence"/>
</dbReference>
<sequence length="269" mass="28172">MASSVGTLAGRAGPSSLLRRSGVRDGQVAARPPGEGRSRESPFESLRLLSSIHAAVLLHAHPRLPGWHSVLPCVSVGSVTAAPDPPAGQGGLPLPPTSGLCGAPSSSSPPAGALASSEFTSLQSASPQRQSRPANTQTCVHTHTQIYVHAHTNTQTCVHAHTNTQTRAPRHSKAEAADSLEAWETRGGLCWDSRTKCISDPALRHSAMLLGDPLSLMSCVPFLLVSVLLPDPPKSSLTPRLLWTVSPAALRSPPRCLVSADPFVALSSW</sequence>
<feature type="region of interest" description="Disordered" evidence="1">
    <location>
        <begin position="84"/>
        <end position="136"/>
    </location>
</feature>
<dbReference type="AlphaFoldDB" id="A0A834B7B2"/>
<evidence type="ECO:0000256" key="1">
    <source>
        <dbReference type="SAM" id="MobiDB-lite"/>
    </source>
</evidence>
<proteinExistence type="predicted"/>
<evidence type="ECO:0000313" key="3">
    <source>
        <dbReference type="Proteomes" id="UP000664940"/>
    </source>
</evidence>
<dbReference type="EMBL" id="JABVXQ010000002">
    <property type="protein sequence ID" value="KAF6125574.1"/>
    <property type="molecule type" value="Genomic_DNA"/>
</dbReference>